<reference evidence="3 4" key="1">
    <citation type="submission" date="2016-03" db="EMBL/GenBank/DDBJ databases">
        <title>Trachymyrmex septentrionalis WGS genome.</title>
        <authorList>
            <person name="Nygaard S."/>
            <person name="Hu H."/>
            <person name="Boomsma J."/>
            <person name="Zhang G."/>
        </authorList>
    </citation>
    <scope>NUCLEOTIDE SEQUENCE [LARGE SCALE GENOMIC DNA]</scope>
    <source>
        <strain evidence="3">Tsep2-gDNA-1</strain>
        <tissue evidence="3">Whole body</tissue>
    </source>
</reference>
<proteinExistence type="predicted"/>
<dbReference type="Pfam" id="PF01299">
    <property type="entry name" value="Lamp2-like_luminal"/>
    <property type="match status" value="1"/>
</dbReference>
<evidence type="ECO:0000259" key="2">
    <source>
        <dbReference type="Pfam" id="PF01299"/>
    </source>
</evidence>
<dbReference type="EMBL" id="KQ981673">
    <property type="protein sequence ID" value="KYN38210.1"/>
    <property type="molecule type" value="Genomic_DNA"/>
</dbReference>
<dbReference type="Proteomes" id="UP000078541">
    <property type="component" value="Unassembled WGS sequence"/>
</dbReference>
<organism evidence="3 4">
    <name type="scientific">Trachymyrmex septentrionalis</name>
    <dbReference type="NCBI Taxonomy" id="34720"/>
    <lineage>
        <taxon>Eukaryota</taxon>
        <taxon>Metazoa</taxon>
        <taxon>Ecdysozoa</taxon>
        <taxon>Arthropoda</taxon>
        <taxon>Hexapoda</taxon>
        <taxon>Insecta</taxon>
        <taxon>Pterygota</taxon>
        <taxon>Neoptera</taxon>
        <taxon>Endopterygota</taxon>
        <taxon>Hymenoptera</taxon>
        <taxon>Apocrita</taxon>
        <taxon>Aculeata</taxon>
        <taxon>Formicoidea</taxon>
        <taxon>Formicidae</taxon>
        <taxon>Myrmicinae</taxon>
        <taxon>Trachymyrmex</taxon>
    </lineage>
</organism>
<evidence type="ECO:0000256" key="1">
    <source>
        <dbReference type="SAM" id="MobiDB-lite"/>
    </source>
</evidence>
<sequence length="532" mass="59114">RSPKYHRSAPAPSPHHYCHCHLLPPLLLLSSSPSSSPSPSSLPPPLPKSPLRRATIATDVHGTALSPLRFSPLSRTFHPRHVHRSTQRIKTTDYHTLQEKKECFVGSIKDVHVSEATTSSERLLYGPVVSLYLVACTIQTNKDIIFEDQNVQRNNTTVPTTTGSMTVPTTISTTLWSTTSENFTEKTTTLQTDHISVFTGNSSVTTESIPSPTAIPLPTPTPNLISKTTDGNITVPSTQFTTISMGSTTMQMQSTTQCVLNVTYPSSTTASPNSTDSDINVTNPSTTVENISKMTTPIFNYILRDDTGVACVLANMTIRVNLRYTTKDFQVLESMLTVPTNATTTGICVEKTANMTLSWEEPVKGYNNKKNKITFNYSHDNSKFFLDSIFVDLHVQLKDELKEFNRGRKSDSLKYVINAFNNTSFLLSKKSHSEVLEKDDLLYVKSAACTSSRDVPPASMYRWLLNTRSIVQLLSLVLPLPIRLPFVNKPIVFSVVKFHRSGGFDDLSITFREDGNLFLKSYSFSLSKTYDT</sequence>
<accession>A0A195FC51</accession>
<gene>
    <name evidence="3" type="ORF">ALC56_07250</name>
</gene>
<keyword evidence="4" id="KW-1185">Reference proteome</keyword>
<protein>
    <recommendedName>
        <fullName evidence="2">Lysosome-associated membrane glycoprotein 2-like luminal domain-containing protein</fullName>
    </recommendedName>
</protein>
<dbReference type="PROSITE" id="PS00310">
    <property type="entry name" value="LAMP_1"/>
    <property type="match status" value="1"/>
</dbReference>
<feature type="region of interest" description="Disordered" evidence="1">
    <location>
        <begin position="31"/>
        <end position="51"/>
    </location>
</feature>
<feature type="domain" description="Lysosome-associated membrane glycoprotein 2-like luminal" evidence="2">
    <location>
        <begin position="299"/>
        <end position="405"/>
    </location>
</feature>
<dbReference type="AlphaFoldDB" id="A0A195FC51"/>
<feature type="non-terminal residue" evidence="3">
    <location>
        <position position="1"/>
    </location>
</feature>
<evidence type="ECO:0000313" key="4">
    <source>
        <dbReference type="Proteomes" id="UP000078541"/>
    </source>
</evidence>
<dbReference type="GO" id="GO:0005886">
    <property type="term" value="C:plasma membrane"/>
    <property type="evidence" value="ECO:0007669"/>
    <property type="project" value="UniProtKB-SubCell"/>
</dbReference>
<name>A0A195FC51_9HYME</name>
<dbReference type="Gene3D" id="2.40.160.110">
    <property type="match status" value="1"/>
</dbReference>
<evidence type="ECO:0000313" key="3">
    <source>
        <dbReference type="EMBL" id="KYN38210.1"/>
    </source>
</evidence>
<dbReference type="InterPro" id="IPR048528">
    <property type="entry name" value="Lamp2-like_luminal"/>
</dbReference>
<dbReference type="InterPro" id="IPR018134">
    <property type="entry name" value="LAMP_CS"/>
</dbReference>
<dbReference type="STRING" id="34720.A0A195FC51"/>